<evidence type="ECO:0000313" key="1">
    <source>
        <dbReference type="EMBL" id="PNS90171.1"/>
    </source>
</evidence>
<evidence type="ECO:0000313" key="2">
    <source>
        <dbReference type="Proteomes" id="UP000006729"/>
    </source>
</evidence>
<dbReference type="Proteomes" id="UP000006729">
    <property type="component" value="Chromosome 19"/>
</dbReference>
<protein>
    <submittedName>
        <fullName evidence="1">Uncharacterized protein</fullName>
    </submittedName>
</protein>
<reference evidence="1 2" key="1">
    <citation type="journal article" date="2006" name="Science">
        <title>The genome of black cottonwood, Populus trichocarpa (Torr. &amp; Gray).</title>
        <authorList>
            <person name="Tuskan G.A."/>
            <person name="Difazio S."/>
            <person name="Jansson S."/>
            <person name="Bohlmann J."/>
            <person name="Grigoriev I."/>
            <person name="Hellsten U."/>
            <person name="Putnam N."/>
            <person name="Ralph S."/>
            <person name="Rombauts S."/>
            <person name="Salamov A."/>
            <person name="Schein J."/>
            <person name="Sterck L."/>
            <person name="Aerts A."/>
            <person name="Bhalerao R.R."/>
            <person name="Bhalerao R.P."/>
            <person name="Blaudez D."/>
            <person name="Boerjan W."/>
            <person name="Brun A."/>
            <person name="Brunner A."/>
            <person name="Busov V."/>
            <person name="Campbell M."/>
            <person name="Carlson J."/>
            <person name="Chalot M."/>
            <person name="Chapman J."/>
            <person name="Chen G.L."/>
            <person name="Cooper D."/>
            <person name="Coutinho P.M."/>
            <person name="Couturier J."/>
            <person name="Covert S."/>
            <person name="Cronk Q."/>
            <person name="Cunningham R."/>
            <person name="Davis J."/>
            <person name="Degroeve S."/>
            <person name="Dejardin A."/>
            <person name="Depamphilis C."/>
            <person name="Detter J."/>
            <person name="Dirks B."/>
            <person name="Dubchak I."/>
            <person name="Duplessis S."/>
            <person name="Ehlting J."/>
            <person name="Ellis B."/>
            <person name="Gendler K."/>
            <person name="Goodstein D."/>
            <person name="Gribskov M."/>
            <person name="Grimwood J."/>
            <person name="Groover A."/>
            <person name="Gunter L."/>
            <person name="Hamberger B."/>
            <person name="Heinze B."/>
            <person name="Helariutta Y."/>
            <person name="Henrissat B."/>
            <person name="Holligan D."/>
            <person name="Holt R."/>
            <person name="Huang W."/>
            <person name="Islam-Faridi N."/>
            <person name="Jones S."/>
            <person name="Jones-Rhoades M."/>
            <person name="Jorgensen R."/>
            <person name="Joshi C."/>
            <person name="Kangasjarvi J."/>
            <person name="Karlsson J."/>
            <person name="Kelleher C."/>
            <person name="Kirkpatrick R."/>
            <person name="Kirst M."/>
            <person name="Kohler A."/>
            <person name="Kalluri U."/>
            <person name="Larimer F."/>
            <person name="Leebens-Mack J."/>
            <person name="Leple J.C."/>
            <person name="Locascio P."/>
            <person name="Lou Y."/>
            <person name="Lucas S."/>
            <person name="Martin F."/>
            <person name="Montanini B."/>
            <person name="Napoli C."/>
            <person name="Nelson D.R."/>
            <person name="Nelson C."/>
            <person name="Nieminen K."/>
            <person name="Nilsson O."/>
            <person name="Pereda V."/>
            <person name="Peter G."/>
            <person name="Philippe R."/>
            <person name="Pilate G."/>
            <person name="Poliakov A."/>
            <person name="Razumovskaya J."/>
            <person name="Richardson P."/>
            <person name="Rinaldi C."/>
            <person name="Ritland K."/>
            <person name="Rouze P."/>
            <person name="Ryaboy D."/>
            <person name="Schmutz J."/>
            <person name="Schrader J."/>
            <person name="Segerman B."/>
            <person name="Shin H."/>
            <person name="Siddiqui A."/>
            <person name="Sterky F."/>
            <person name="Terry A."/>
            <person name="Tsai C.J."/>
            <person name="Uberbacher E."/>
            <person name="Unneberg P."/>
            <person name="Vahala J."/>
            <person name="Wall K."/>
            <person name="Wessler S."/>
            <person name="Yang G."/>
            <person name="Yin T."/>
            <person name="Douglas C."/>
            <person name="Marra M."/>
            <person name="Sandberg G."/>
            <person name="Van de Peer Y."/>
            <person name="Rokhsar D."/>
        </authorList>
    </citation>
    <scope>NUCLEOTIDE SEQUENCE [LARGE SCALE GENOMIC DNA]</scope>
    <source>
        <strain evidence="2">cv. Nisqually</strain>
    </source>
</reference>
<proteinExistence type="predicted"/>
<keyword evidence="2" id="KW-1185">Reference proteome</keyword>
<gene>
    <name evidence="1" type="ORF">POPTR_019G032100</name>
</gene>
<accession>U5FEL9</accession>
<dbReference type="InParanoid" id="U5FEL9"/>
<dbReference type="EMBL" id="CM009308">
    <property type="protein sequence ID" value="PNS90171.1"/>
    <property type="molecule type" value="Genomic_DNA"/>
</dbReference>
<sequence>MVIILITCKELLEEHYILLLCMKNHCNENIISHYCYICYFMDRLGLLGFLPLTKSPRINLRNNFKFK</sequence>
<dbReference type="AlphaFoldDB" id="U5FEL9"/>
<dbReference type="HOGENOM" id="CLU_2817224_0_0_1"/>
<name>U5FEL9_POPTR</name>
<organism evidence="1 2">
    <name type="scientific">Populus trichocarpa</name>
    <name type="common">Western balsam poplar</name>
    <name type="synonym">Populus balsamifera subsp. trichocarpa</name>
    <dbReference type="NCBI Taxonomy" id="3694"/>
    <lineage>
        <taxon>Eukaryota</taxon>
        <taxon>Viridiplantae</taxon>
        <taxon>Streptophyta</taxon>
        <taxon>Embryophyta</taxon>
        <taxon>Tracheophyta</taxon>
        <taxon>Spermatophyta</taxon>
        <taxon>Magnoliopsida</taxon>
        <taxon>eudicotyledons</taxon>
        <taxon>Gunneridae</taxon>
        <taxon>Pentapetalae</taxon>
        <taxon>rosids</taxon>
        <taxon>fabids</taxon>
        <taxon>Malpighiales</taxon>
        <taxon>Salicaceae</taxon>
        <taxon>Saliceae</taxon>
        <taxon>Populus</taxon>
    </lineage>
</organism>